<dbReference type="InterPro" id="IPR020846">
    <property type="entry name" value="MFS_dom"/>
</dbReference>
<name>A0ABV8TXK0_9ACTN</name>
<evidence type="ECO:0000259" key="8">
    <source>
        <dbReference type="PROSITE" id="PS50850"/>
    </source>
</evidence>
<gene>
    <name evidence="9" type="ORF">ACFPET_09400</name>
</gene>
<dbReference type="Gene3D" id="1.20.1250.20">
    <property type="entry name" value="MFS general substrate transporter like domains"/>
    <property type="match status" value="1"/>
</dbReference>
<feature type="transmembrane region" description="Helical" evidence="7">
    <location>
        <begin position="428"/>
        <end position="447"/>
    </location>
</feature>
<evidence type="ECO:0000256" key="7">
    <source>
        <dbReference type="SAM" id="Phobius"/>
    </source>
</evidence>
<dbReference type="Gene3D" id="1.20.1720.10">
    <property type="entry name" value="Multidrug resistance protein D"/>
    <property type="match status" value="1"/>
</dbReference>
<dbReference type="InterPro" id="IPR011701">
    <property type="entry name" value="MFS"/>
</dbReference>
<evidence type="ECO:0000313" key="10">
    <source>
        <dbReference type="Proteomes" id="UP001595823"/>
    </source>
</evidence>
<feature type="transmembrane region" description="Helical" evidence="7">
    <location>
        <begin position="200"/>
        <end position="223"/>
    </location>
</feature>
<dbReference type="Pfam" id="PF07690">
    <property type="entry name" value="MFS_1"/>
    <property type="match status" value="1"/>
</dbReference>
<dbReference type="SUPFAM" id="SSF103473">
    <property type="entry name" value="MFS general substrate transporter"/>
    <property type="match status" value="1"/>
</dbReference>
<feature type="transmembrane region" description="Helical" evidence="7">
    <location>
        <begin position="270"/>
        <end position="293"/>
    </location>
</feature>
<dbReference type="InterPro" id="IPR036259">
    <property type="entry name" value="MFS_trans_sf"/>
</dbReference>
<keyword evidence="5 7" id="KW-1133">Transmembrane helix</keyword>
<dbReference type="PANTHER" id="PTHR42718:SF46">
    <property type="entry name" value="BLR6921 PROTEIN"/>
    <property type="match status" value="1"/>
</dbReference>
<feature type="transmembrane region" description="Helical" evidence="7">
    <location>
        <begin position="12"/>
        <end position="36"/>
    </location>
</feature>
<feature type="transmembrane region" description="Helical" evidence="7">
    <location>
        <begin position="359"/>
        <end position="384"/>
    </location>
</feature>
<dbReference type="EMBL" id="JBHSDK010000013">
    <property type="protein sequence ID" value="MFC4335412.1"/>
    <property type="molecule type" value="Genomic_DNA"/>
</dbReference>
<dbReference type="Proteomes" id="UP001595823">
    <property type="component" value="Unassembled WGS sequence"/>
</dbReference>
<reference evidence="10" key="1">
    <citation type="journal article" date="2019" name="Int. J. Syst. Evol. Microbiol.">
        <title>The Global Catalogue of Microorganisms (GCM) 10K type strain sequencing project: providing services to taxonomists for standard genome sequencing and annotation.</title>
        <authorList>
            <consortium name="The Broad Institute Genomics Platform"/>
            <consortium name="The Broad Institute Genome Sequencing Center for Infectious Disease"/>
            <person name="Wu L."/>
            <person name="Ma J."/>
        </authorList>
    </citation>
    <scope>NUCLEOTIDE SEQUENCE [LARGE SCALE GENOMIC DNA]</scope>
    <source>
        <strain evidence="10">IBRC-M 10908</strain>
    </source>
</reference>
<feature type="transmembrane region" description="Helical" evidence="7">
    <location>
        <begin position="405"/>
        <end position="422"/>
    </location>
</feature>
<evidence type="ECO:0000256" key="3">
    <source>
        <dbReference type="ARBA" id="ARBA00022475"/>
    </source>
</evidence>
<sequence length="471" mass="48781">MKDVGKMSPVQRLALITIGIAQLFIAVDYSSVYVAMPSMGADLGMSEVSLQWIITAYGLPFAGFMLLGGRLVDRYGAVRTFVFGNVAFGAASVMAALATDGGLLLGSRVVQGLAAAVLSPAILALLSVNFPDGPNRSRAYSIWGAVGASGLAFGVLLGGGLTEISWRWIFIINIPLVLVCIAGVLKISDAEKHGDENSRVPILSTTLGTASVLLLVLALTFVGEGTSDAAPIAVTGAAAIIVTIAFLVNERRSRTPLVDRALRKISTLRRGALGAALYMSSVGTEFFIITLYLQDQRDYSPVAAGIAFLPLAAFVTLGNIFAGRLLKRLTVARTLGLGFAISAAGLLLLAFSLSIESYWIALLPGFVISGLGHGMVYTSMFVLGNTDVKPELSGSAGSLITASQYSSAAFGTAVLTIIIVAVQGSAGFAWGFGFNALVAVAGIALAATTRLRGAEVSEAEAKDSEAVPSMS</sequence>
<evidence type="ECO:0000313" key="9">
    <source>
        <dbReference type="EMBL" id="MFC4335412.1"/>
    </source>
</evidence>
<keyword evidence="6 7" id="KW-0472">Membrane</keyword>
<feature type="transmembrane region" description="Helical" evidence="7">
    <location>
        <begin position="80"/>
        <end position="98"/>
    </location>
</feature>
<evidence type="ECO:0000256" key="4">
    <source>
        <dbReference type="ARBA" id="ARBA00022692"/>
    </source>
</evidence>
<evidence type="ECO:0000256" key="5">
    <source>
        <dbReference type="ARBA" id="ARBA00022989"/>
    </source>
</evidence>
<comment type="subcellular location">
    <subcellularLocation>
        <location evidence="1">Cell membrane</location>
        <topology evidence="1">Multi-pass membrane protein</topology>
    </subcellularLocation>
</comment>
<dbReference type="RefSeq" id="WP_380620207.1">
    <property type="nucleotide sequence ID" value="NZ_JBHSDK010000013.1"/>
</dbReference>
<evidence type="ECO:0000256" key="6">
    <source>
        <dbReference type="ARBA" id="ARBA00023136"/>
    </source>
</evidence>
<feature type="transmembrane region" description="Helical" evidence="7">
    <location>
        <begin position="229"/>
        <end position="249"/>
    </location>
</feature>
<organism evidence="9 10">
    <name type="scientific">Salininema proteolyticum</name>
    <dbReference type="NCBI Taxonomy" id="1607685"/>
    <lineage>
        <taxon>Bacteria</taxon>
        <taxon>Bacillati</taxon>
        <taxon>Actinomycetota</taxon>
        <taxon>Actinomycetes</taxon>
        <taxon>Glycomycetales</taxon>
        <taxon>Glycomycetaceae</taxon>
        <taxon>Salininema</taxon>
    </lineage>
</organism>
<evidence type="ECO:0000256" key="2">
    <source>
        <dbReference type="ARBA" id="ARBA00022448"/>
    </source>
</evidence>
<dbReference type="PANTHER" id="PTHR42718">
    <property type="entry name" value="MAJOR FACILITATOR SUPERFAMILY MULTIDRUG TRANSPORTER MFSC"/>
    <property type="match status" value="1"/>
</dbReference>
<keyword evidence="10" id="KW-1185">Reference proteome</keyword>
<evidence type="ECO:0000256" key="1">
    <source>
        <dbReference type="ARBA" id="ARBA00004651"/>
    </source>
</evidence>
<dbReference type="PROSITE" id="PS50850">
    <property type="entry name" value="MFS"/>
    <property type="match status" value="1"/>
</dbReference>
<proteinExistence type="predicted"/>
<feature type="transmembrane region" description="Helical" evidence="7">
    <location>
        <begin position="48"/>
        <end position="68"/>
    </location>
</feature>
<feature type="transmembrane region" description="Helical" evidence="7">
    <location>
        <begin position="140"/>
        <end position="162"/>
    </location>
</feature>
<protein>
    <submittedName>
        <fullName evidence="9">MFS transporter</fullName>
    </submittedName>
</protein>
<comment type="caution">
    <text evidence="9">The sequence shown here is derived from an EMBL/GenBank/DDBJ whole genome shotgun (WGS) entry which is preliminary data.</text>
</comment>
<feature type="transmembrane region" description="Helical" evidence="7">
    <location>
        <begin position="334"/>
        <end position="353"/>
    </location>
</feature>
<feature type="transmembrane region" description="Helical" evidence="7">
    <location>
        <begin position="168"/>
        <end position="188"/>
    </location>
</feature>
<keyword evidence="3" id="KW-1003">Cell membrane</keyword>
<accession>A0ABV8TXK0</accession>
<keyword evidence="2" id="KW-0813">Transport</keyword>
<keyword evidence="4 7" id="KW-0812">Transmembrane</keyword>
<dbReference type="CDD" id="cd17321">
    <property type="entry name" value="MFS_MMR_MDR_like"/>
    <property type="match status" value="1"/>
</dbReference>
<feature type="transmembrane region" description="Helical" evidence="7">
    <location>
        <begin position="299"/>
        <end position="322"/>
    </location>
</feature>
<feature type="transmembrane region" description="Helical" evidence="7">
    <location>
        <begin position="110"/>
        <end position="128"/>
    </location>
</feature>
<feature type="domain" description="Major facilitator superfamily (MFS) profile" evidence="8">
    <location>
        <begin position="14"/>
        <end position="454"/>
    </location>
</feature>